<dbReference type="EMBL" id="CP011367">
    <property type="protein sequence ID" value="AKJ96457.1"/>
    <property type="molecule type" value="Genomic_DNA"/>
</dbReference>
<feature type="signal peptide" evidence="1">
    <location>
        <begin position="1"/>
        <end position="26"/>
    </location>
</feature>
<evidence type="ECO:0000256" key="1">
    <source>
        <dbReference type="SAM" id="SignalP"/>
    </source>
</evidence>
<dbReference type="Proteomes" id="UP000064201">
    <property type="component" value="Chromosome"/>
</dbReference>
<dbReference type="OrthoDB" id="5787211at2"/>
<dbReference type="AlphaFoldDB" id="A0A0G3GA76"/>
<evidence type="ECO:0000313" key="3">
    <source>
        <dbReference type="Proteomes" id="UP000064201"/>
    </source>
</evidence>
<protein>
    <recommendedName>
        <fullName evidence="4">Adhesin</fullName>
    </recommendedName>
</protein>
<evidence type="ECO:0008006" key="4">
    <source>
        <dbReference type="Google" id="ProtNLM"/>
    </source>
</evidence>
<sequence>MNPISRLLTTTVVLSLASVTLSSAVASGGGSSANEGDVLRSGDSVQLATQSFATGCIGFRGLADSTLQGYAMVMDPNSHTESLTLAARDREQWREGESKRLDFSHRSEVHVVSGQVEITEINYSGGGCPNRLGIR</sequence>
<name>A0A0G3GA76_9GAMM</name>
<dbReference type="PATRIC" id="fig|106634.4.peg.1554"/>
<keyword evidence="1" id="KW-0732">Signal</keyword>
<evidence type="ECO:0000313" key="2">
    <source>
        <dbReference type="EMBL" id="AKJ96457.1"/>
    </source>
</evidence>
<dbReference type="KEGG" id="tvr:TVD_07625"/>
<organism evidence="2 3">
    <name type="scientific">Thioalkalivibrio versutus</name>
    <dbReference type="NCBI Taxonomy" id="106634"/>
    <lineage>
        <taxon>Bacteria</taxon>
        <taxon>Pseudomonadati</taxon>
        <taxon>Pseudomonadota</taxon>
        <taxon>Gammaproteobacteria</taxon>
        <taxon>Chromatiales</taxon>
        <taxon>Ectothiorhodospiraceae</taxon>
        <taxon>Thioalkalivibrio</taxon>
    </lineage>
</organism>
<keyword evidence="3" id="KW-1185">Reference proteome</keyword>
<feature type="chain" id="PRO_5002553808" description="Adhesin" evidence="1">
    <location>
        <begin position="27"/>
        <end position="135"/>
    </location>
</feature>
<gene>
    <name evidence="2" type="ORF">TVD_07625</name>
</gene>
<dbReference type="RefSeq" id="WP_047251939.1">
    <property type="nucleotide sequence ID" value="NZ_CP011367.1"/>
</dbReference>
<accession>A0A0G3GA76</accession>
<dbReference type="STRING" id="106634.TVD_07625"/>
<reference evidence="2 3" key="1">
    <citation type="submission" date="2015-04" db="EMBL/GenBank/DDBJ databases">
        <title>Complete Sequence for the Genome of the Thioalkalivibrio versutus D301.</title>
        <authorList>
            <person name="Mu T."/>
            <person name="Zhou J."/>
            <person name="Xu X."/>
        </authorList>
    </citation>
    <scope>NUCLEOTIDE SEQUENCE [LARGE SCALE GENOMIC DNA]</scope>
    <source>
        <strain evidence="2 3">D301</strain>
    </source>
</reference>
<proteinExistence type="predicted"/>